<evidence type="ECO:0000256" key="4">
    <source>
        <dbReference type="ARBA" id="ARBA00023295"/>
    </source>
</evidence>
<evidence type="ECO:0000256" key="6">
    <source>
        <dbReference type="RuleBase" id="RU003690"/>
    </source>
</evidence>
<organism evidence="7 8">
    <name type="scientific">Molorchus minor</name>
    <dbReference type="NCBI Taxonomy" id="1323400"/>
    <lineage>
        <taxon>Eukaryota</taxon>
        <taxon>Metazoa</taxon>
        <taxon>Ecdysozoa</taxon>
        <taxon>Arthropoda</taxon>
        <taxon>Hexapoda</taxon>
        <taxon>Insecta</taxon>
        <taxon>Pterygota</taxon>
        <taxon>Neoptera</taxon>
        <taxon>Endopterygota</taxon>
        <taxon>Coleoptera</taxon>
        <taxon>Polyphaga</taxon>
        <taxon>Cucujiformia</taxon>
        <taxon>Chrysomeloidea</taxon>
        <taxon>Cerambycidae</taxon>
        <taxon>Lamiinae</taxon>
        <taxon>Monochamini</taxon>
        <taxon>Molorchus</taxon>
    </lineage>
</organism>
<keyword evidence="4" id="KW-0326">Glycosidase</keyword>
<evidence type="ECO:0000313" key="8">
    <source>
        <dbReference type="Proteomes" id="UP001162164"/>
    </source>
</evidence>
<dbReference type="SUPFAM" id="SSF51445">
    <property type="entry name" value="(Trans)glycosidases"/>
    <property type="match status" value="1"/>
</dbReference>
<dbReference type="InterPro" id="IPR017853">
    <property type="entry name" value="GH"/>
</dbReference>
<reference evidence="7" key="1">
    <citation type="journal article" date="2023" name="Insect Mol. Biol.">
        <title>Genome sequencing provides insights into the evolution of gene families encoding plant cell wall-degrading enzymes in longhorned beetles.</title>
        <authorList>
            <person name="Shin N.R."/>
            <person name="Okamura Y."/>
            <person name="Kirsch R."/>
            <person name="Pauchet Y."/>
        </authorList>
    </citation>
    <scope>NUCLEOTIDE SEQUENCE</scope>
    <source>
        <strain evidence="7">MMC_N1</strain>
    </source>
</reference>
<dbReference type="InterPro" id="IPR001360">
    <property type="entry name" value="Glyco_hydro_1"/>
</dbReference>
<dbReference type="EC" id="3.2.1.21" evidence="2"/>
<name>A0ABQ9JM90_9CUCU</name>
<comment type="caution">
    <text evidence="7">The sequence shown here is derived from an EMBL/GenBank/DDBJ whole genome shotgun (WGS) entry which is preliminary data.</text>
</comment>
<dbReference type="Proteomes" id="UP001162164">
    <property type="component" value="Unassembled WGS sequence"/>
</dbReference>
<comment type="similarity">
    <text evidence="1 6">Belongs to the glycosyl hydrolase 1 family.</text>
</comment>
<dbReference type="EMBL" id="JAPWTJ010000400">
    <property type="protein sequence ID" value="KAJ8978812.1"/>
    <property type="molecule type" value="Genomic_DNA"/>
</dbReference>
<keyword evidence="3" id="KW-0378">Hydrolase</keyword>
<evidence type="ECO:0000256" key="1">
    <source>
        <dbReference type="ARBA" id="ARBA00010838"/>
    </source>
</evidence>
<protein>
    <recommendedName>
        <fullName evidence="2">beta-glucosidase</fullName>
        <ecNumber evidence="2">3.2.1.21</ecNumber>
    </recommendedName>
</protein>
<dbReference type="PROSITE" id="PS00572">
    <property type="entry name" value="GLYCOSYL_HYDROL_F1_1"/>
    <property type="match status" value="1"/>
</dbReference>
<dbReference type="Pfam" id="PF00232">
    <property type="entry name" value="Glyco_hydro_1"/>
    <property type="match status" value="1"/>
</dbReference>
<evidence type="ECO:0000256" key="5">
    <source>
        <dbReference type="PROSITE-ProRule" id="PRU10055"/>
    </source>
</evidence>
<feature type="active site" description="Nucleophile" evidence="5">
    <location>
        <position position="425"/>
    </location>
</feature>
<gene>
    <name evidence="7" type="ORF">NQ317_018902</name>
</gene>
<dbReference type="Gene3D" id="3.20.20.80">
    <property type="entry name" value="Glycosidases"/>
    <property type="match status" value="1"/>
</dbReference>
<dbReference type="PANTHER" id="PTHR10353:SF36">
    <property type="entry name" value="LP05116P"/>
    <property type="match status" value="1"/>
</dbReference>
<dbReference type="PRINTS" id="PR00131">
    <property type="entry name" value="GLHYDRLASE1"/>
</dbReference>
<evidence type="ECO:0000256" key="3">
    <source>
        <dbReference type="ARBA" id="ARBA00022801"/>
    </source>
</evidence>
<evidence type="ECO:0000256" key="2">
    <source>
        <dbReference type="ARBA" id="ARBA00012744"/>
    </source>
</evidence>
<evidence type="ECO:0000313" key="7">
    <source>
        <dbReference type="EMBL" id="KAJ8978812.1"/>
    </source>
</evidence>
<accession>A0ABQ9JM90</accession>
<proteinExistence type="inferred from homology"/>
<dbReference type="PANTHER" id="PTHR10353">
    <property type="entry name" value="GLYCOSYL HYDROLASE"/>
    <property type="match status" value="1"/>
</dbReference>
<keyword evidence="8" id="KW-1185">Reference proteome</keyword>
<dbReference type="InterPro" id="IPR018120">
    <property type="entry name" value="Glyco_hydro_1_AS"/>
</dbReference>
<sequence length="521" mass="59493">MFRTNDIQNNNEAFGFIHHNTGKLLPLSLADGDDENANYVVTRRTWPDNVKFGVATAAYQIEGGWDADGKGEQVWDTWIHNNPGKVADHSNGDVASDSYHKYTDDVAAMKEVGVDYHRLSIAWSRILPNGTIDNINQAGIDYYIKVFEELKANGIGAMVTLYHWDIPTDLENQGGWLNPDVVDWFADYARLCYEQFGDYVDSLGDHQRTEADLPRRVRIWRFCSGCGVQRSWGVPVRQACSLAHAKAWHIFDEEFRSKSEARNTIVIDSDWYEPTTDSDEDEAAAEIWRQFIVRYCSPSQFGMYANPVYSKDWPQVMIDRIADRSEKEGFNSSRLPAFSDEEVEYISGTYDFLAVNHYTSYMVSAAGEPAISDPSFSRDGGQSVYQKDTWQQAAAGWFKIVPWGIGKLLRWIKKTYGNIEIVITENGVSDLTGTLDDDHRINYIQMYMSHILDAMYEEDVNVTAYTLWSIIDNFEWTQGFNAKLGIYYVNMSDPERPRVAKKSSKYYSSIIKTRCLVDSCT</sequence>